<dbReference type="Proteomes" id="UP000234323">
    <property type="component" value="Unassembled WGS sequence"/>
</dbReference>
<organism evidence="2 3">
    <name type="scientific">Rhizophagus irregularis</name>
    <dbReference type="NCBI Taxonomy" id="588596"/>
    <lineage>
        <taxon>Eukaryota</taxon>
        <taxon>Fungi</taxon>
        <taxon>Fungi incertae sedis</taxon>
        <taxon>Mucoromycota</taxon>
        <taxon>Glomeromycotina</taxon>
        <taxon>Glomeromycetes</taxon>
        <taxon>Glomerales</taxon>
        <taxon>Glomeraceae</taxon>
        <taxon>Rhizophagus</taxon>
    </lineage>
</organism>
<dbReference type="EMBL" id="LLXI01001207">
    <property type="protein sequence ID" value="PKY52453.1"/>
    <property type="molecule type" value="Genomic_DNA"/>
</dbReference>
<dbReference type="AlphaFoldDB" id="A0A2I1H0N3"/>
<evidence type="ECO:0000256" key="1">
    <source>
        <dbReference type="SAM" id="MobiDB-lite"/>
    </source>
</evidence>
<dbReference type="VEuPathDB" id="FungiDB:RhiirFUN_018912"/>
<evidence type="ECO:0000313" key="2">
    <source>
        <dbReference type="EMBL" id="PKY52453.1"/>
    </source>
</evidence>
<reference evidence="2 3" key="1">
    <citation type="submission" date="2015-10" db="EMBL/GenBank/DDBJ databases">
        <title>Genome analyses suggest a sexual origin of heterokaryosis in a supposedly ancient asexual fungus.</title>
        <authorList>
            <person name="Ropars J."/>
            <person name="Sedzielewska K."/>
            <person name="Noel J."/>
            <person name="Charron P."/>
            <person name="Farinelli L."/>
            <person name="Marton T."/>
            <person name="Kruger M."/>
            <person name="Pelin A."/>
            <person name="Brachmann A."/>
            <person name="Corradi N."/>
        </authorList>
    </citation>
    <scope>NUCLEOTIDE SEQUENCE [LARGE SCALE GENOMIC DNA]</scope>
    <source>
        <strain evidence="2 3">A4</strain>
    </source>
</reference>
<accession>A0A2I1H0N3</accession>
<gene>
    <name evidence="2" type="ORF">RhiirA4_425288</name>
</gene>
<evidence type="ECO:0000313" key="3">
    <source>
        <dbReference type="Proteomes" id="UP000234323"/>
    </source>
</evidence>
<feature type="compositionally biased region" description="Low complexity" evidence="1">
    <location>
        <begin position="61"/>
        <end position="70"/>
    </location>
</feature>
<proteinExistence type="predicted"/>
<feature type="region of interest" description="Disordered" evidence="1">
    <location>
        <begin position="43"/>
        <end position="82"/>
    </location>
</feature>
<sequence>MNQSVCYDLNCIMNWQQLLEKKVLWSKGNQFCDRCGKRFSTPQCKPTAQPQNPTPEIVPSQPQLEQLQEPTPEVIPAPAKKTPNLPIDELVKWLAEPGDYNRYTPRKKCVLGFLKA</sequence>
<name>A0A2I1H0N3_9GLOM</name>
<protein>
    <submittedName>
        <fullName evidence="2">Uncharacterized protein</fullName>
    </submittedName>
</protein>
<keyword evidence="3" id="KW-1185">Reference proteome</keyword>
<comment type="caution">
    <text evidence="2">The sequence shown here is derived from an EMBL/GenBank/DDBJ whole genome shotgun (WGS) entry which is preliminary data.</text>
</comment>